<dbReference type="InterPro" id="IPR023214">
    <property type="entry name" value="HAD_sf"/>
</dbReference>
<dbReference type="GO" id="GO:0003993">
    <property type="term" value="F:acid phosphatase activity"/>
    <property type="evidence" value="ECO:0007669"/>
    <property type="project" value="UniProtKB-EC"/>
</dbReference>
<feature type="chain" id="PRO_5046039266" evidence="2">
    <location>
        <begin position="22"/>
        <end position="276"/>
    </location>
</feature>
<dbReference type="PIRSF" id="PIRSF019271">
    <property type="entry name" value="Acid_Ptase_C"/>
    <property type="match status" value="1"/>
</dbReference>
<organism evidence="3 4">
    <name type="scientific">Rheinheimera soli</name>
    <dbReference type="NCBI Taxonomy" id="443616"/>
    <lineage>
        <taxon>Bacteria</taxon>
        <taxon>Pseudomonadati</taxon>
        <taxon>Pseudomonadota</taxon>
        <taxon>Gammaproteobacteria</taxon>
        <taxon>Chromatiales</taxon>
        <taxon>Chromatiaceae</taxon>
        <taxon>Rheinheimera</taxon>
    </lineage>
</organism>
<dbReference type="PANTHER" id="PTHR31284:SF10">
    <property type="entry name" value="ACID PHOSPHATASE-LIKE PROTEIN"/>
    <property type="match status" value="1"/>
</dbReference>
<dbReference type="Proteomes" id="UP001257909">
    <property type="component" value="Unassembled WGS sequence"/>
</dbReference>
<dbReference type="SFLD" id="SFLDS00003">
    <property type="entry name" value="Haloacid_Dehalogenase"/>
    <property type="match status" value="1"/>
</dbReference>
<dbReference type="RefSeq" id="WP_310274686.1">
    <property type="nucleotide sequence ID" value="NZ_JAVDWR010000001.1"/>
</dbReference>
<dbReference type="InterPro" id="IPR006423">
    <property type="entry name" value="Lipo_e_P4"/>
</dbReference>
<keyword evidence="3" id="KW-0378">Hydrolase</keyword>
<proteinExistence type="predicted"/>
<gene>
    <name evidence="3" type="ORF">J2W69_000739</name>
</gene>
<name>A0ABU1VVR7_9GAMM</name>
<dbReference type="SFLD" id="SFLDG01125">
    <property type="entry name" value="C1.1:_Acid_Phosphatase_Like"/>
    <property type="match status" value="1"/>
</dbReference>
<evidence type="ECO:0000313" key="4">
    <source>
        <dbReference type="Proteomes" id="UP001257909"/>
    </source>
</evidence>
<evidence type="ECO:0000256" key="2">
    <source>
        <dbReference type="SAM" id="SignalP"/>
    </source>
</evidence>
<dbReference type="Pfam" id="PF03767">
    <property type="entry name" value="Acid_phosphat_B"/>
    <property type="match status" value="1"/>
</dbReference>
<comment type="caution">
    <text evidence="3">The sequence shown here is derived from an EMBL/GenBank/DDBJ whole genome shotgun (WGS) entry which is preliminary data.</text>
</comment>
<sequence>MNLSHSLLLGSFMWCCFTLQANTHDNMNATLWYQSSAEFKASAIQTYQAATLQLPLAIADKSWTALTNQKENYQQLPPAIIVDIDETILDNSPVAAQSVLLNAGYDPKRWDQWVAMAAAKAVPGAVAFVNTAEAAGVKVLYISNRECEKRTGSDDSCPQKADTLRNLKAVGIEKIDASQIWLKSEQPLWSSEKESRRLLAAKDFRILMSIGDDFGDFLPDVKKNITPEKRSTLVDSYQDYWGTKWFVLANPTYGSWQTILEQPNSQYLQSVPTTNN</sequence>
<feature type="signal peptide" evidence="2">
    <location>
        <begin position="1"/>
        <end position="21"/>
    </location>
</feature>
<evidence type="ECO:0000256" key="1">
    <source>
        <dbReference type="ARBA" id="ARBA00022729"/>
    </source>
</evidence>
<dbReference type="PANTHER" id="PTHR31284">
    <property type="entry name" value="ACID PHOSPHATASE-LIKE PROTEIN"/>
    <property type="match status" value="1"/>
</dbReference>
<dbReference type="InterPro" id="IPR005519">
    <property type="entry name" value="Acid_phosphat_B-like"/>
</dbReference>
<dbReference type="Gene3D" id="3.40.50.1000">
    <property type="entry name" value="HAD superfamily/HAD-like"/>
    <property type="match status" value="1"/>
</dbReference>
<dbReference type="EMBL" id="JAVDWR010000001">
    <property type="protein sequence ID" value="MDR7119824.1"/>
    <property type="molecule type" value="Genomic_DNA"/>
</dbReference>
<accession>A0ABU1VVR7</accession>
<reference evidence="3 4" key="1">
    <citation type="submission" date="2023-07" db="EMBL/GenBank/DDBJ databases">
        <title>Sorghum-associated microbial communities from plants grown in Nebraska, USA.</title>
        <authorList>
            <person name="Schachtman D."/>
        </authorList>
    </citation>
    <scope>NUCLEOTIDE SEQUENCE [LARGE SCALE GENOMIC DNA]</scope>
    <source>
        <strain evidence="3 4">4138</strain>
    </source>
</reference>
<dbReference type="EC" id="3.1.3.2" evidence="3"/>
<dbReference type="InterPro" id="IPR036412">
    <property type="entry name" value="HAD-like_sf"/>
</dbReference>
<dbReference type="SUPFAM" id="SSF56784">
    <property type="entry name" value="HAD-like"/>
    <property type="match status" value="1"/>
</dbReference>
<keyword evidence="4" id="KW-1185">Reference proteome</keyword>
<evidence type="ECO:0000313" key="3">
    <source>
        <dbReference type="EMBL" id="MDR7119824.1"/>
    </source>
</evidence>
<keyword evidence="1 2" id="KW-0732">Signal</keyword>
<protein>
    <submittedName>
        <fullName evidence="3">Acid phosphatase</fullName>
        <ecNumber evidence="3">3.1.3.2</ecNumber>
    </submittedName>
</protein>